<dbReference type="InterPro" id="IPR049874">
    <property type="entry name" value="ROK_cs"/>
</dbReference>
<dbReference type="Proteomes" id="UP000284605">
    <property type="component" value="Unassembled WGS sequence"/>
</dbReference>
<dbReference type="OrthoDB" id="9810372at2"/>
<evidence type="ECO:0000313" key="2">
    <source>
        <dbReference type="Proteomes" id="UP000284605"/>
    </source>
</evidence>
<dbReference type="GO" id="GO:0004396">
    <property type="term" value="F:hexokinase activity"/>
    <property type="evidence" value="ECO:0007669"/>
    <property type="project" value="TreeGrafter"/>
</dbReference>
<gene>
    <name evidence="1" type="ORF">D3874_09315</name>
</gene>
<keyword evidence="2" id="KW-1185">Reference proteome</keyword>
<name>A0A418WIS8_9PROT</name>
<evidence type="ECO:0000313" key="1">
    <source>
        <dbReference type="EMBL" id="RJF89928.1"/>
    </source>
</evidence>
<organism evidence="1 2">
    <name type="scientific">Oleomonas cavernae</name>
    <dbReference type="NCBI Taxonomy" id="2320859"/>
    <lineage>
        <taxon>Bacteria</taxon>
        <taxon>Pseudomonadati</taxon>
        <taxon>Pseudomonadota</taxon>
        <taxon>Alphaproteobacteria</taxon>
        <taxon>Acetobacterales</taxon>
        <taxon>Acetobacteraceae</taxon>
        <taxon>Oleomonas</taxon>
    </lineage>
</organism>
<dbReference type="AlphaFoldDB" id="A0A418WIS8"/>
<protein>
    <submittedName>
        <fullName evidence="1">ROK family protein</fullName>
    </submittedName>
</protein>
<reference evidence="1 2" key="1">
    <citation type="submission" date="2018-09" db="EMBL/GenBank/DDBJ databases">
        <authorList>
            <person name="Zhu H."/>
        </authorList>
    </citation>
    <scope>NUCLEOTIDE SEQUENCE [LARGE SCALE GENOMIC DNA]</scope>
    <source>
        <strain evidence="1 2">K1W22B-8</strain>
    </source>
</reference>
<dbReference type="InterPro" id="IPR043129">
    <property type="entry name" value="ATPase_NBD"/>
</dbReference>
<dbReference type="EMBL" id="QYUK01000011">
    <property type="protein sequence ID" value="RJF89928.1"/>
    <property type="molecule type" value="Genomic_DNA"/>
</dbReference>
<comment type="caution">
    <text evidence="1">The sequence shown here is derived from an EMBL/GenBank/DDBJ whole genome shotgun (WGS) entry which is preliminary data.</text>
</comment>
<dbReference type="Gene3D" id="3.30.420.40">
    <property type="match status" value="2"/>
</dbReference>
<dbReference type="Pfam" id="PF00480">
    <property type="entry name" value="ROK"/>
    <property type="match status" value="1"/>
</dbReference>
<dbReference type="PROSITE" id="PS01125">
    <property type="entry name" value="ROK"/>
    <property type="match status" value="1"/>
</dbReference>
<sequence>MRYGIDLGGTKTEILALDADGAERLRQRAPTPRGDYQAIVQHLARMVHAADAALGRAGTVGIGIPGALSPLSGTVKHANTTELNGHDFNGDLAAAIGRPVRLANDADCFALSEATDGAGAGARSVFGAILGTGTGGGIVVNGQLLAGPNALAGEWGHIPLPWPRDDERPGLPCYCGKSGCLETFISGTGFASDHNRTNGTALKGPEIVAAALAGEAAAVASLERYVDRLARALAVIINVIDPHVIVLGGGMSNVTRLYEALPALLDTYVFSDKCVTPIRRATHGDSSGVRGAARLW</sequence>
<dbReference type="PANTHER" id="PTHR18964:SF174">
    <property type="entry name" value="D-ALLOSE KINASE-RELATED"/>
    <property type="match status" value="1"/>
</dbReference>
<proteinExistence type="predicted"/>
<dbReference type="InterPro" id="IPR000600">
    <property type="entry name" value="ROK"/>
</dbReference>
<dbReference type="PANTHER" id="PTHR18964">
    <property type="entry name" value="ROK (REPRESSOR, ORF, KINASE) FAMILY"/>
    <property type="match status" value="1"/>
</dbReference>
<dbReference type="SUPFAM" id="SSF53067">
    <property type="entry name" value="Actin-like ATPase domain"/>
    <property type="match status" value="1"/>
</dbReference>
<accession>A0A418WIS8</accession>
<dbReference type="CDD" id="cd24066">
    <property type="entry name" value="ASKHA_NBD_ROK_EcFRK-like"/>
    <property type="match status" value="1"/>
</dbReference>